<feature type="compositionally biased region" description="Polar residues" evidence="1">
    <location>
        <begin position="52"/>
        <end position="62"/>
    </location>
</feature>
<evidence type="ECO:0000256" key="1">
    <source>
        <dbReference type="SAM" id="MobiDB-lite"/>
    </source>
</evidence>
<evidence type="ECO:0000313" key="2">
    <source>
        <dbReference type="EMBL" id="KIJ94607.1"/>
    </source>
</evidence>
<dbReference type="AlphaFoldDB" id="A0A0C9XEN4"/>
<name>A0A0C9XEN4_9AGAR</name>
<dbReference type="EMBL" id="KN838786">
    <property type="protein sequence ID" value="KIJ94607.1"/>
    <property type="molecule type" value="Genomic_DNA"/>
</dbReference>
<feature type="region of interest" description="Disordered" evidence="1">
    <location>
        <begin position="1"/>
        <end position="84"/>
    </location>
</feature>
<feature type="compositionally biased region" description="Polar residues" evidence="1">
    <location>
        <begin position="18"/>
        <end position="29"/>
    </location>
</feature>
<reference evidence="3" key="2">
    <citation type="submission" date="2015-01" db="EMBL/GenBank/DDBJ databases">
        <title>Evolutionary Origins and Diversification of the Mycorrhizal Mutualists.</title>
        <authorList>
            <consortium name="DOE Joint Genome Institute"/>
            <consortium name="Mycorrhizal Genomics Consortium"/>
            <person name="Kohler A."/>
            <person name="Kuo A."/>
            <person name="Nagy L.G."/>
            <person name="Floudas D."/>
            <person name="Copeland A."/>
            <person name="Barry K.W."/>
            <person name="Cichocki N."/>
            <person name="Veneault-Fourrey C."/>
            <person name="LaButti K."/>
            <person name="Lindquist E.A."/>
            <person name="Lipzen A."/>
            <person name="Lundell T."/>
            <person name="Morin E."/>
            <person name="Murat C."/>
            <person name="Riley R."/>
            <person name="Ohm R."/>
            <person name="Sun H."/>
            <person name="Tunlid A."/>
            <person name="Henrissat B."/>
            <person name="Grigoriev I.V."/>
            <person name="Hibbett D.S."/>
            <person name="Martin F."/>
        </authorList>
    </citation>
    <scope>NUCLEOTIDE SEQUENCE [LARGE SCALE GENOMIC DNA]</scope>
    <source>
        <strain evidence="3">LaAM-08-1</strain>
    </source>
</reference>
<accession>A0A0C9XEN4</accession>
<keyword evidence="3" id="KW-1185">Reference proteome</keyword>
<protein>
    <submittedName>
        <fullName evidence="2">Uncharacterized protein</fullName>
    </submittedName>
</protein>
<dbReference type="Proteomes" id="UP000054477">
    <property type="component" value="Unassembled WGS sequence"/>
</dbReference>
<evidence type="ECO:0000313" key="3">
    <source>
        <dbReference type="Proteomes" id="UP000054477"/>
    </source>
</evidence>
<organism evidence="2 3">
    <name type="scientific">Laccaria amethystina LaAM-08-1</name>
    <dbReference type="NCBI Taxonomy" id="1095629"/>
    <lineage>
        <taxon>Eukaryota</taxon>
        <taxon>Fungi</taxon>
        <taxon>Dikarya</taxon>
        <taxon>Basidiomycota</taxon>
        <taxon>Agaricomycotina</taxon>
        <taxon>Agaricomycetes</taxon>
        <taxon>Agaricomycetidae</taxon>
        <taxon>Agaricales</taxon>
        <taxon>Agaricineae</taxon>
        <taxon>Hydnangiaceae</taxon>
        <taxon>Laccaria</taxon>
    </lineage>
</organism>
<proteinExistence type="predicted"/>
<dbReference type="HOGENOM" id="CLU_2527804_0_0_1"/>
<sequence length="84" mass="9383">MGDQQVPKSQPLRGFSTPRKSPSPRTTSLGLALPQQDCGVLNPRPRSYRPPSHTQQNCQPSTHRGFPPPQVPQQRQSVLECQVR</sequence>
<gene>
    <name evidence="2" type="ORF">K443DRAFT_354943</name>
</gene>
<reference evidence="2 3" key="1">
    <citation type="submission" date="2014-04" db="EMBL/GenBank/DDBJ databases">
        <authorList>
            <consortium name="DOE Joint Genome Institute"/>
            <person name="Kuo A."/>
            <person name="Kohler A."/>
            <person name="Nagy L.G."/>
            <person name="Floudas D."/>
            <person name="Copeland A."/>
            <person name="Barry K.W."/>
            <person name="Cichocki N."/>
            <person name="Veneault-Fourrey C."/>
            <person name="LaButti K."/>
            <person name="Lindquist E.A."/>
            <person name="Lipzen A."/>
            <person name="Lundell T."/>
            <person name="Morin E."/>
            <person name="Murat C."/>
            <person name="Sun H."/>
            <person name="Tunlid A."/>
            <person name="Henrissat B."/>
            <person name="Grigoriev I.V."/>
            <person name="Hibbett D.S."/>
            <person name="Martin F."/>
            <person name="Nordberg H.P."/>
            <person name="Cantor M.N."/>
            <person name="Hua S.X."/>
        </authorList>
    </citation>
    <scope>NUCLEOTIDE SEQUENCE [LARGE SCALE GENOMIC DNA]</scope>
    <source>
        <strain evidence="2 3">LaAM-08-1</strain>
    </source>
</reference>